<gene>
    <name evidence="1" type="ORF">HannXRQ_Chr04g0103711</name>
</gene>
<keyword evidence="2" id="KW-1185">Reference proteome</keyword>
<dbReference type="InParanoid" id="A0A251UWL6"/>
<sequence length="133" mass="14847">MYLPPMKTVGKVSFVFSLFNSSSSAIRFRNSLRNLESIDKSRSSIDTRKPRRIDWTVRQASNVGRTTRRLVVYTTTRFSAPGIEIRRLGFVKFPSAVTLLDSGGDFDRIVTAQSDIADLSSAVTLFDSGEDFA</sequence>
<proteinExistence type="predicted"/>
<accession>A0A251UWL6</accession>
<protein>
    <submittedName>
        <fullName evidence="1">Uncharacterized protein</fullName>
    </submittedName>
</protein>
<evidence type="ECO:0000313" key="2">
    <source>
        <dbReference type="Proteomes" id="UP000215914"/>
    </source>
</evidence>
<dbReference type="AlphaFoldDB" id="A0A251UWL6"/>
<evidence type="ECO:0000313" key="1">
    <source>
        <dbReference type="EMBL" id="OTG27775.1"/>
    </source>
</evidence>
<name>A0A251UWL6_HELAN</name>
<dbReference type="Proteomes" id="UP000215914">
    <property type="component" value="Chromosome 4"/>
</dbReference>
<organism evidence="1 2">
    <name type="scientific">Helianthus annuus</name>
    <name type="common">Common sunflower</name>
    <dbReference type="NCBI Taxonomy" id="4232"/>
    <lineage>
        <taxon>Eukaryota</taxon>
        <taxon>Viridiplantae</taxon>
        <taxon>Streptophyta</taxon>
        <taxon>Embryophyta</taxon>
        <taxon>Tracheophyta</taxon>
        <taxon>Spermatophyta</taxon>
        <taxon>Magnoliopsida</taxon>
        <taxon>eudicotyledons</taxon>
        <taxon>Gunneridae</taxon>
        <taxon>Pentapetalae</taxon>
        <taxon>asterids</taxon>
        <taxon>campanulids</taxon>
        <taxon>Asterales</taxon>
        <taxon>Asteraceae</taxon>
        <taxon>Asteroideae</taxon>
        <taxon>Heliantheae alliance</taxon>
        <taxon>Heliantheae</taxon>
        <taxon>Helianthus</taxon>
    </lineage>
</organism>
<dbReference type="EMBL" id="CM007893">
    <property type="protein sequence ID" value="OTG27775.1"/>
    <property type="molecule type" value="Genomic_DNA"/>
</dbReference>
<reference evidence="2" key="1">
    <citation type="journal article" date="2017" name="Nature">
        <title>The sunflower genome provides insights into oil metabolism, flowering and Asterid evolution.</title>
        <authorList>
            <person name="Badouin H."/>
            <person name="Gouzy J."/>
            <person name="Grassa C.J."/>
            <person name="Murat F."/>
            <person name="Staton S.E."/>
            <person name="Cottret L."/>
            <person name="Lelandais-Briere C."/>
            <person name="Owens G.L."/>
            <person name="Carrere S."/>
            <person name="Mayjonade B."/>
            <person name="Legrand L."/>
            <person name="Gill N."/>
            <person name="Kane N.C."/>
            <person name="Bowers J.E."/>
            <person name="Hubner S."/>
            <person name="Bellec A."/>
            <person name="Berard A."/>
            <person name="Berges H."/>
            <person name="Blanchet N."/>
            <person name="Boniface M.C."/>
            <person name="Brunel D."/>
            <person name="Catrice O."/>
            <person name="Chaidir N."/>
            <person name="Claudel C."/>
            <person name="Donnadieu C."/>
            <person name="Faraut T."/>
            <person name="Fievet G."/>
            <person name="Helmstetter N."/>
            <person name="King M."/>
            <person name="Knapp S.J."/>
            <person name="Lai Z."/>
            <person name="Le Paslier M.C."/>
            <person name="Lippi Y."/>
            <person name="Lorenzon L."/>
            <person name="Mandel J.R."/>
            <person name="Marage G."/>
            <person name="Marchand G."/>
            <person name="Marquand E."/>
            <person name="Bret-Mestries E."/>
            <person name="Morien E."/>
            <person name="Nambeesan S."/>
            <person name="Nguyen T."/>
            <person name="Pegot-Espagnet P."/>
            <person name="Pouilly N."/>
            <person name="Raftis F."/>
            <person name="Sallet E."/>
            <person name="Schiex T."/>
            <person name="Thomas J."/>
            <person name="Vandecasteele C."/>
            <person name="Vares D."/>
            <person name="Vear F."/>
            <person name="Vautrin S."/>
            <person name="Crespi M."/>
            <person name="Mangin B."/>
            <person name="Burke J.M."/>
            <person name="Salse J."/>
            <person name="Munos S."/>
            <person name="Vincourt P."/>
            <person name="Rieseberg L.H."/>
            <person name="Langlade N.B."/>
        </authorList>
    </citation>
    <scope>NUCLEOTIDE SEQUENCE [LARGE SCALE GENOMIC DNA]</scope>
    <source>
        <strain evidence="2">cv. SF193</strain>
    </source>
</reference>